<organism evidence="4 5">
    <name type="scientific">Oceanirhabdus seepicola</name>
    <dbReference type="NCBI Taxonomy" id="2828781"/>
    <lineage>
        <taxon>Bacteria</taxon>
        <taxon>Bacillati</taxon>
        <taxon>Bacillota</taxon>
        <taxon>Clostridia</taxon>
        <taxon>Eubacteriales</taxon>
        <taxon>Clostridiaceae</taxon>
        <taxon>Oceanirhabdus</taxon>
    </lineage>
</organism>
<dbReference type="Proteomes" id="UP001056429">
    <property type="component" value="Unassembled WGS sequence"/>
</dbReference>
<evidence type="ECO:0000256" key="2">
    <source>
        <dbReference type="HAMAP-Rule" id="MF_01212"/>
    </source>
</evidence>
<dbReference type="PANTHER" id="PTHR35795">
    <property type="entry name" value="SLR1885 PROTEIN"/>
    <property type="match status" value="1"/>
</dbReference>
<evidence type="ECO:0000313" key="4">
    <source>
        <dbReference type="EMBL" id="MCM1988913.1"/>
    </source>
</evidence>
<evidence type="ECO:0000313" key="5">
    <source>
        <dbReference type="Proteomes" id="UP001056429"/>
    </source>
</evidence>
<dbReference type="NCBIfam" id="TIGR01353">
    <property type="entry name" value="dGTP_triPase"/>
    <property type="match status" value="1"/>
</dbReference>
<reference evidence="4" key="1">
    <citation type="journal article" date="2021" name="mSystems">
        <title>Bacteria and Archaea Synergistically Convert Glycine Betaine to Biogenic Methane in the Formosa Cold Seep of the South China Sea.</title>
        <authorList>
            <person name="Li L."/>
            <person name="Zhang W."/>
            <person name="Zhang S."/>
            <person name="Song L."/>
            <person name="Sun Q."/>
            <person name="Zhang H."/>
            <person name="Xiang H."/>
            <person name="Dong X."/>
        </authorList>
    </citation>
    <scope>NUCLEOTIDE SEQUENCE</scope>
    <source>
        <strain evidence="4">ZWT</strain>
    </source>
</reference>
<comment type="caution">
    <text evidence="4">The sequence shown here is derived from an EMBL/GenBank/DDBJ whole genome shotgun (WGS) entry which is preliminary data.</text>
</comment>
<name>A0A9J6NYE5_9CLOT</name>
<dbReference type="GO" id="GO:0016793">
    <property type="term" value="F:triphosphoric monoester hydrolase activity"/>
    <property type="evidence" value="ECO:0007669"/>
    <property type="project" value="InterPro"/>
</dbReference>
<dbReference type="InterPro" id="IPR006261">
    <property type="entry name" value="dGTPase"/>
</dbReference>
<dbReference type="PANTHER" id="PTHR35795:SF1">
    <property type="entry name" value="BIS(5'-NUCLEOSYL)-TETRAPHOSPHATASE, SYMMETRICAL"/>
    <property type="match status" value="1"/>
</dbReference>
<dbReference type="SUPFAM" id="SSF109604">
    <property type="entry name" value="HD-domain/PDEase-like"/>
    <property type="match status" value="1"/>
</dbReference>
<dbReference type="PROSITE" id="PS51831">
    <property type="entry name" value="HD"/>
    <property type="match status" value="1"/>
</dbReference>
<dbReference type="InterPro" id="IPR026875">
    <property type="entry name" value="PHydrolase_assoc_dom"/>
</dbReference>
<gene>
    <name evidence="4" type="primary">dgt</name>
    <name evidence="4" type="ORF">KDK92_04100</name>
</gene>
<dbReference type="Pfam" id="PF01966">
    <property type="entry name" value="HD"/>
    <property type="match status" value="1"/>
</dbReference>
<dbReference type="HAMAP" id="MF_01212">
    <property type="entry name" value="dGTPase_type2"/>
    <property type="match status" value="1"/>
</dbReference>
<dbReference type="InterPro" id="IPR003607">
    <property type="entry name" value="HD/PDEase_dom"/>
</dbReference>
<keyword evidence="1 2" id="KW-0378">Hydrolase</keyword>
<dbReference type="SMART" id="SM00471">
    <property type="entry name" value="HDc"/>
    <property type="match status" value="1"/>
</dbReference>
<comment type="similarity">
    <text evidence="2">Belongs to the dGTPase family. Type 2 subfamily.</text>
</comment>
<sequence length="494" mass="57787">MLKDRYTIEHIKYEDQRYELKLLEQTLSYLSQKNEHCKRAIAINESDNNRSEFQRDRERIVHTKASRRLVDKAQIFTSSKGDHFRTRMTHTLEVSQIARGLALRLNLNNDLTEAIALAHDIGHTPFGHQGERTLNSILRNEIKIITCADKIDFGGFKHNFQGLRILSYLEEKYFEHEGIDLSYQVLEGVLKHTGGKVKDCNNCDKEVCLRKCFDVDEFLINGEKEYLFLEYNFPTTLEGQIVSIADEIAQRGHDLDDAFAAKHLSFDELVSYAEITKMKPIKDILEKIKIESNRMKESNILFIDENDMLRARLVSEILGYFMKDIVTQSKINISKYDLDNELYNKHHRINKKLIEFSDDCKFILDYLETIISKKVINSFEVARFDDKAKRIIMALFKAYYDNPKLLPDRTLTRIYRDIKRISNNVIDFRNGDPKLISKELNLICFSEPKGKDCNIDLNDEYIIKRKILVRNITDYIAGMTDNYAMNEYNSIYGC</sequence>
<evidence type="ECO:0000256" key="1">
    <source>
        <dbReference type="ARBA" id="ARBA00022801"/>
    </source>
</evidence>
<dbReference type="Pfam" id="PF13286">
    <property type="entry name" value="HD_assoc"/>
    <property type="match status" value="2"/>
</dbReference>
<dbReference type="InterPro" id="IPR023023">
    <property type="entry name" value="dNTPase_2"/>
</dbReference>
<protein>
    <recommendedName>
        <fullName evidence="2">Deoxyguanosinetriphosphate triphosphohydrolase-like protein</fullName>
    </recommendedName>
</protein>
<accession>A0A9J6NYE5</accession>
<dbReference type="AlphaFoldDB" id="A0A9J6NYE5"/>
<dbReference type="RefSeq" id="WP_250857777.1">
    <property type="nucleotide sequence ID" value="NZ_JAGSOJ010000001.1"/>
</dbReference>
<evidence type="ECO:0000259" key="3">
    <source>
        <dbReference type="PROSITE" id="PS51831"/>
    </source>
</evidence>
<reference evidence="4" key="2">
    <citation type="submission" date="2021-04" db="EMBL/GenBank/DDBJ databases">
        <authorList>
            <person name="Dong X."/>
        </authorList>
    </citation>
    <scope>NUCLEOTIDE SEQUENCE</scope>
    <source>
        <strain evidence="4">ZWT</strain>
    </source>
</reference>
<dbReference type="InterPro" id="IPR006674">
    <property type="entry name" value="HD_domain"/>
</dbReference>
<keyword evidence="5" id="KW-1185">Reference proteome</keyword>
<proteinExistence type="inferred from homology"/>
<dbReference type="EMBL" id="JAGSOJ010000001">
    <property type="protein sequence ID" value="MCM1988913.1"/>
    <property type="molecule type" value="Genomic_DNA"/>
</dbReference>
<dbReference type="CDD" id="cd00077">
    <property type="entry name" value="HDc"/>
    <property type="match status" value="1"/>
</dbReference>
<feature type="domain" description="HD" evidence="3">
    <location>
        <begin position="87"/>
        <end position="251"/>
    </location>
</feature>
<dbReference type="Gene3D" id="1.10.3210.10">
    <property type="entry name" value="Hypothetical protein af1432"/>
    <property type="match status" value="2"/>
</dbReference>
<dbReference type="InterPro" id="IPR051094">
    <property type="entry name" value="Diverse_Catalytic_Enzymes"/>
</dbReference>